<dbReference type="EMBL" id="KF900579">
    <property type="protein sequence ID" value="AIF00045.1"/>
    <property type="molecule type" value="Genomic_DNA"/>
</dbReference>
<organism evidence="1">
    <name type="scientific">uncultured marine thaumarchaeote KM3_128_G11</name>
    <dbReference type="NCBI Taxonomy" id="1455996"/>
    <lineage>
        <taxon>Archaea</taxon>
        <taxon>Nitrososphaerota</taxon>
        <taxon>environmental samples</taxon>
    </lineage>
</organism>
<name>A0A075G9P3_9ARCH</name>
<proteinExistence type="predicted"/>
<reference evidence="1" key="1">
    <citation type="journal article" date="2014" name="Genome Biol. Evol.">
        <title>Pangenome evidence for extensive interdomain horizontal transfer affecting lineage core and shell genes in uncultured planktonic thaumarchaeota and euryarchaeota.</title>
        <authorList>
            <person name="Deschamps P."/>
            <person name="Zivanovic Y."/>
            <person name="Moreira D."/>
            <person name="Rodriguez-Valera F."/>
            <person name="Lopez-Garcia P."/>
        </authorList>
    </citation>
    <scope>NUCLEOTIDE SEQUENCE</scope>
</reference>
<dbReference type="AlphaFoldDB" id="A0A075G9P3"/>
<sequence>MHFMQFCTKCHNHVSKVYNCEHTDEKDYCVDCYTELHYHLTEP</sequence>
<protein>
    <submittedName>
        <fullName evidence="1">Uncharacterized protein</fullName>
    </submittedName>
</protein>
<dbReference type="SUPFAM" id="SSF57850">
    <property type="entry name" value="RING/U-box"/>
    <property type="match status" value="1"/>
</dbReference>
<evidence type="ECO:0000313" key="1">
    <source>
        <dbReference type="EMBL" id="AIF00045.1"/>
    </source>
</evidence>
<accession>A0A075G9P3</accession>